<dbReference type="Proteomes" id="UP000753256">
    <property type="component" value="Unassembled WGS sequence"/>
</dbReference>
<dbReference type="InterPro" id="IPR041223">
    <property type="entry name" value="ApeA_NTD"/>
</dbReference>
<name>A0A921LSI0_9ACTN</name>
<evidence type="ECO:0000256" key="1">
    <source>
        <dbReference type="SAM" id="MobiDB-lite"/>
    </source>
</evidence>
<proteinExistence type="predicted"/>
<organism evidence="3 4">
    <name type="scientific">Enorma phocaeensis</name>
    <dbReference type="NCBI Taxonomy" id="1871019"/>
    <lineage>
        <taxon>Bacteria</taxon>
        <taxon>Bacillati</taxon>
        <taxon>Actinomycetota</taxon>
        <taxon>Coriobacteriia</taxon>
        <taxon>Coriobacteriales</taxon>
        <taxon>Coriobacteriaceae</taxon>
        <taxon>Enorma</taxon>
    </lineage>
</organism>
<feature type="region of interest" description="Disordered" evidence="1">
    <location>
        <begin position="463"/>
        <end position="494"/>
    </location>
</feature>
<gene>
    <name evidence="3" type="ORF">K8V70_00335</name>
</gene>
<dbReference type="RefSeq" id="WP_273188423.1">
    <property type="nucleotide sequence ID" value="NZ_DYUZ01000003.1"/>
</dbReference>
<evidence type="ECO:0000313" key="4">
    <source>
        <dbReference type="Proteomes" id="UP000753256"/>
    </source>
</evidence>
<dbReference type="EMBL" id="DYUZ01000003">
    <property type="protein sequence ID" value="HJG36304.1"/>
    <property type="molecule type" value="Genomic_DNA"/>
</dbReference>
<comment type="caution">
    <text evidence="3">The sequence shown here is derived from an EMBL/GenBank/DDBJ whole genome shotgun (WGS) entry which is preliminary data.</text>
</comment>
<feature type="domain" description="ApeA N-terminal" evidence="2">
    <location>
        <begin position="27"/>
        <end position="254"/>
    </location>
</feature>
<reference evidence="3" key="2">
    <citation type="submission" date="2021-09" db="EMBL/GenBank/DDBJ databases">
        <authorList>
            <person name="Gilroy R."/>
        </authorList>
    </citation>
    <scope>NUCLEOTIDE SEQUENCE</scope>
    <source>
        <strain evidence="3">ChiHjej13B12-9602</strain>
    </source>
</reference>
<sequence length="494" mass="56757">MNDKTWKTALWDTSWEELYEGKFSKEGICSFSKTNGATLEIPFGDLSKTRVLMTTGRYVEGISSRRYDYLFGIAQDGTRFVLCNVLSNGVGESLPGSTHETLRAPTVLEARGEFDPSSPMLSAQFDIDFLIDWLGVDYHPIHKGNTYTFDYDNGRLSLPLLVSSKACVEIRAGIDRPKNNSSGVSTSYYCRVCIEYPYGKSLDEIWRTDLWKLQSLFAFCFGTYPEVTSAKVRQKREDGWIRVYRSFANTNRVAKLSSHPPIQLHQLGRDGLLKLAQNWFALTGDEQHAAEMLTSLLGSWNMPLDLELLAATTMFESLLRANRPPLYDKEALGELIEPIIASANDEIRERVKGLLGMLKTPSYYQLLKEAYEEAKPWSQRLLPRWSKFRDEQYALRIGGAHGIESNENPYLRIDHYYAQITLAYFILMKRLGLPAEAIDGFEESNFLNVARWEITRRYAISPSSRRGKRPRRTRDTSNKKRFRNKRHYSCDEER</sequence>
<evidence type="ECO:0000313" key="3">
    <source>
        <dbReference type="EMBL" id="HJG36304.1"/>
    </source>
</evidence>
<accession>A0A921LSI0</accession>
<dbReference type="Pfam" id="PF18862">
    <property type="entry name" value="ApeA_NTD1"/>
    <property type="match status" value="1"/>
</dbReference>
<protein>
    <recommendedName>
        <fullName evidence="2">ApeA N-terminal domain-containing protein</fullName>
    </recommendedName>
</protein>
<reference evidence="3" key="1">
    <citation type="journal article" date="2021" name="PeerJ">
        <title>Extensive microbial diversity within the chicken gut microbiome revealed by metagenomics and culture.</title>
        <authorList>
            <person name="Gilroy R."/>
            <person name="Ravi A."/>
            <person name="Getino M."/>
            <person name="Pursley I."/>
            <person name="Horton D.L."/>
            <person name="Alikhan N.F."/>
            <person name="Baker D."/>
            <person name="Gharbi K."/>
            <person name="Hall N."/>
            <person name="Watson M."/>
            <person name="Adriaenssens E.M."/>
            <person name="Foster-Nyarko E."/>
            <person name="Jarju S."/>
            <person name="Secka A."/>
            <person name="Antonio M."/>
            <person name="Oren A."/>
            <person name="Chaudhuri R.R."/>
            <person name="La Ragione R."/>
            <person name="Hildebrand F."/>
            <person name="Pallen M.J."/>
        </authorList>
    </citation>
    <scope>NUCLEOTIDE SEQUENCE</scope>
    <source>
        <strain evidence="3">ChiHjej13B12-9602</strain>
    </source>
</reference>
<evidence type="ECO:0000259" key="2">
    <source>
        <dbReference type="Pfam" id="PF18862"/>
    </source>
</evidence>
<dbReference type="AlphaFoldDB" id="A0A921LSI0"/>